<dbReference type="PANTHER" id="PTHR10566">
    <property type="entry name" value="CHAPERONE-ACTIVITY OF BC1 COMPLEX CABC1 -RELATED"/>
    <property type="match status" value="1"/>
</dbReference>
<comment type="similarity">
    <text evidence="1">Belongs to the protein kinase superfamily. ADCK protein kinase family.</text>
</comment>
<proteinExistence type="inferred from homology"/>
<organism evidence="4 5">
    <name type="scientific">Sporosarcina ureae</name>
    <dbReference type="NCBI Taxonomy" id="1571"/>
    <lineage>
        <taxon>Bacteria</taxon>
        <taxon>Bacillati</taxon>
        <taxon>Bacillota</taxon>
        <taxon>Bacilli</taxon>
        <taxon>Bacillales</taxon>
        <taxon>Caryophanaceae</taxon>
        <taxon>Sporosarcina</taxon>
    </lineage>
</organism>
<evidence type="ECO:0000256" key="1">
    <source>
        <dbReference type="ARBA" id="ARBA00009670"/>
    </source>
</evidence>
<sequence length="540" mass="61692">MKRSTGYRIIRIVWMAVVFFIQVLLFQKRHRGNFTPAVAEKWNTLVTNQAKIYKKTALELGGLLVKLGQFLSTRADIMPASFIEELEGLTDQVTPVPSEMALQLLDDEWDKPHSEYLRDISSKPVASASIGEVYKAVLHNGSEVAIKIQRPDIERILRADFKAVRIVIWLAKKWSSLSKQIDLNVLYQEMADVIGAELNFVEEMRNGRGFAERFPNMTGVKFPVYYDEYTTRKVLVMEWIEGAKITDLAFLEKHHIDRKDLSNRLFRLFLEQILEGGQFHADPHGGNILIRSDGTLVLIDFGMVVNITKEDADAMFVVTEGVILKQYDRVIDGLETLNFLLPHANRKVLAKAIEKVVKAYETNDLYDVNSMVVENLLQDLQVIVRTQPVQMPAEFAFLGRAVSVFVGVLYILDPEIDLLAITRPRLVEWAKKKSKEKNPFTNRKEYQRTVLAGLGQIRSFGPKISSFLEQPVLIHTYLKQRDIDQRTFQVKMQNRLFAGIIAVGSFSTLAYSLIDSYTELAIGSGIILLISFWRYRRLGK</sequence>
<dbReference type="Pfam" id="PF03109">
    <property type="entry name" value="ABC1"/>
    <property type="match status" value="1"/>
</dbReference>
<dbReference type="SMART" id="SM00220">
    <property type="entry name" value="S_TKc"/>
    <property type="match status" value="1"/>
</dbReference>
<feature type="transmembrane region" description="Helical" evidence="2">
    <location>
        <begin position="6"/>
        <end position="26"/>
    </location>
</feature>
<dbReference type="InterPro" id="IPR000719">
    <property type="entry name" value="Prot_kinase_dom"/>
</dbReference>
<dbReference type="InterPro" id="IPR011009">
    <property type="entry name" value="Kinase-like_dom_sf"/>
</dbReference>
<dbReference type="SUPFAM" id="SSF56112">
    <property type="entry name" value="Protein kinase-like (PK-like)"/>
    <property type="match status" value="1"/>
</dbReference>
<dbReference type="EMBL" id="CP015108">
    <property type="protein sequence ID" value="ARF13889.1"/>
    <property type="molecule type" value="Genomic_DNA"/>
</dbReference>
<keyword evidence="2" id="KW-0812">Transmembrane</keyword>
<evidence type="ECO:0000313" key="4">
    <source>
        <dbReference type="EMBL" id="ARF13889.1"/>
    </source>
</evidence>
<keyword evidence="5" id="KW-1185">Reference proteome</keyword>
<keyword evidence="2" id="KW-0472">Membrane</keyword>
<name>A0ABN4YPH3_SPOUR</name>
<protein>
    <submittedName>
        <fullName evidence="4">ABC transporter</fullName>
    </submittedName>
</protein>
<evidence type="ECO:0000256" key="2">
    <source>
        <dbReference type="SAM" id="Phobius"/>
    </source>
</evidence>
<dbReference type="PANTHER" id="PTHR10566:SF113">
    <property type="entry name" value="PROTEIN ACTIVITY OF BC1 COMPLEX KINASE 7, CHLOROPLASTIC"/>
    <property type="match status" value="1"/>
</dbReference>
<dbReference type="PROSITE" id="PS50011">
    <property type="entry name" value="PROTEIN_KINASE_DOM"/>
    <property type="match status" value="1"/>
</dbReference>
<dbReference type="InterPro" id="IPR004147">
    <property type="entry name" value="ABC1_dom"/>
</dbReference>
<evidence type="ECO:0000259" key="3">
    <source>
        <dbReference type="PROSITE" id="PS50011"/>
    </source>
</evidence>
<feature type="transmembrane region" description="Helical" evidence="2">
    <location>
        <begin position="520"/>
        <end position="536"/>
    </location>
</feature>
<gene>
    <name evidence="4" type="ORF">SporoS204_06870</name>
</gene>
<dbReference type="Proteomes" id="UP000192486">
    <property type="component" value="Chromosome"/>
</dbReference>
<feature type="domain" description="Protein kinase" evidence="3">
    <location>
        <begin position="119"/>
        <end position="441"/>
    </location>
</feature>
<dbReference type="CDD" id="cd05121">
    <property type="entry name" value="ABC1_ADCK3-like"/>
    <property type="match status" value="1"/>
</dbReference>
<dbReference type="Gene3D" id="1.10.510.10">
    <property type="entry name" value="Transferase(Phosphotransferase) domain 1"/>
    <property type="match status" value="1"/>
</dbReference>
<keyword evidence="2" id="KW-1133">Transmembrane helix</keyword>
<dbReference type="InterPro" id="IPR050154">
    <property type="entry name" value="UbiB_kinase"/>
</dbReference>
<accession>A0ABN4YPH3</accession>
<reference evidence="4 5" key="1">
    <citation type="submission" date="2016-04" db="EMBL/GenBank/DDBJ databases">
        <title>Comparative Genomics and Epigenetics of Sporosarcina ureae.</title>
        <authorList>
            <person name="Oliver A.S."/>
            <person name="Cooper K.K."/>
        </authorList>
    </citation>
    <scope>NUCLEOTIDE SEQUENCE [LARGE SCALE GENOMIC DNA]</scope>
    <source>
        <strain evidence="4 5">S204</strain>
    </source>
</reference>
<evidence type="ECO:0000313" key="5">
    <source>
        <dbReference type="Proteomes" id="UP000192486"/>
    </source>
</evidence>